<feature type="transmembrane region" description="Helical" evidence="1">
    <location>
        <begin position="94"/>
        <end position="111"/>
    </location>
</feature>
<feature type="transmembrane region" description="Helical" evidence="1">
    <location>
        <begin position="148"/>
        <end position="168"/>
    </location>
</feature>
<keyword evidence="1" id="KW-1133">Transmembrane helix</keyword>
<keyword evidence="1" id="KW-0472">Membrane</keyword>
<gene>
    <name evidence="2" type="ORF">HXX76_005215</name>
</gene>
<dbReference type="AlphaFoldDB" id="A0A835T4K8"/>
<accession>A0A835T4K8</accession>
<dbReference type="GO" id="GO:0000724">
    <property type="term" value="P:double-strand break repair via homologous recombination"/>
    <property type="evidence" value="ECO:0007669"/>
    <property type="project" value="TreeGrafter"/>
</dbReference>
<dbReference type="EMBL" id="JAEHOC010000009">
    <property type="protein sequence ID" value="KAG2438668.1"/>
    <property type="molecule type" value="Genomic_DNA"/>
</dbReference>
<sequence>MQQECYSGTHLSVYVPIGVVAVFMYCLLPPLVSYLLMWRHRKQLDDHHVGQVYGFLYKRYRERYWYWESVLQLETLALVAVEVFGRALVTSHQALLLLAVFLVIGAVNMTCSAMRSHFLVVLEFLSLSVLSLTVTLGLYFAIEGEAVTASEASAVGIIMLVINASLLAEGKC</sequence>
<evidence type="ECO:0000313" key="3">
    <source>
        <dbReference type="Proteomes" id="UP000650467"/>
    </source>
</evidence>
<feature type="transmembrane region" description="Helical" evidence="1">
    <location>
        <begin position="118"/>
        <end position="142"/>
    </location>
</feature>
<dbReference type="PANTHER" id="PTHR19862:SF14">
    <property type="entry name" value="WD REPEAT-CONTAINING PROTEIN 48"/>
    <property type="match status" value="1"/>
</dbReference>
<reference evidence="2" key="1">
    <citation type="journal article" date="2020" name="bioRxiv">
        <title>Comparative genomics of Chlamydomonas.</title>
        <authorList>
            <person name="Craig R.J."/>
            <person name="Hasan A.R."/>
            <person name="Ness R.W."/>
            <person name="Keightley P.D."/>
        </authorList>
    </citation>
    <scope>NUCLEOTIDE SEQUENCE</scope>
    <source>
        <strain evidence="2">SAG 7.73</strain>
    </source>
</reference>
<feature type="transmembrane region" description="Helical" evidence="1">
    <location>
        <begin position="13"/>
        <end position="37"/>
    </location>
</feature>
<evidence type="ECO:0000256" key="1">
    <source>
        <dbReference type="SAM" id="Phobius"/>
    </source>
</evidence>
<dbReference type="Proteomes" id="UP000650467">
    <property type="component" value="Unassembled WGS sequence"/>
</dbReference>
<protein>
    <recommendedName>
        <fullName evidence="4">TRP C-terminal domain-containing protein</fullName>
    </recommendedName>
</protein>
<organism evidence="2 3">
    <name type="scientific">Chlamydomonas incerta</name>
    <dbReference type="NCBI Taxonomy" id="51695"/>
    <lineage>
        <taxon>Eukaryota</taxon>
        <taxon>Viridiplantae</taxon>
        <taxon>Chlorophyta</taxon>
        <taxon>core chlorophytes</taxon>
        <taxon>Chlorophyceae</taxon>
        <taxon>CS clade</taxon>
        <taxon>Chlamydomonadales</taxon>
        <taxon>Chlamydomonadaceae</taxon>
        <taxon>Chlamydomonas</taxon>
    </lineage>
</organism>
<dbReference type="GO" id="GO:0043130">
    <property type="term" value="F:ubiquitin binding"/>
    <property type="evidence" value="ECO:0007669"/>
    <property type="project" value="TreeGrafter"/>
</dbReference>
<proteinExistence type="predicted"/>
<evidence type="ECO:0008006" key="4">
    <source>
        <dbReference type="Google" id="ProtNLM"/>
    </source>
</evidence>
<dbReference type="PANTHER" id="PTHR19862">
    <property type="entry name" value="WD REPEAT-CONTAINING PROTEIN 48"/>
    <property type="match status" value="1"/>
</dbReference>
<dbReference type="OrthoDB" id="547225at2759"/>
<evidence type="ECO:0000313" key="2">
    <source>
        <dbReference type="EMBL" id="KAG2438668.1"/>
    </source>
</evidence>
<keyword evidence="1" id="KW-0812">Transmembrane</keyword>
<dbReference type="InterPro" id="IPR051246">
    <property type="entry name" value="WDR48"/>
</dbReference>
<name>A0A835T4K8_CHLIN</name>
<comment type="caution">
    <text evidence="2">The sequence shown here is derived from an EMBL/GenBank/DDBJ whole genome shotgun (WGS) entry which is preliminary data.</text>
</comment>
<feature type="transmembrane region" description="Helical" evidence="1">
    <location>
        <begin position="65"/>
        <end position="88"/>
    </location>
</feature>
<keyword evidence="3" id="KW-1185">Reference proteome</keyword>